<sequence>METAAENTRAAVAAMLATGVTTMETDLRHTRDGVAVLAHDETLERRFSDPRKVSDVTWWELDLMRDVDGERALRLDELLAEQPDLRLNLDVKTDPVVGPTLRAVREAGAAGRVCLTSFSSRRLATVARVTRGRTALGMGMADAFRLLAESRGWRPRVPGPTGRAVQVPLTYQGLRVVTPEFLATAHAHGHVVHVWTVNDPSEMHRLLDLGVDGLVTDVPAAAAAVFAERGLAVAPR</sequence>
<protein>
    <submittedName>
        <fullName evidence="2">Glycerophosphodiester phosphodiesterase</fullName>
    </submittedName>
</protein>
<reference evidence="2 3" key="1">
    <citation type="submission" date="2018-03" db="EMBL/GenBank/DDBJ databases">
        <title>Genome assembly of novel Miniimonas species PCH200.</title>
        <authorList>
            <person name="Thakur V."/>
            <person name="Kumar V."/>
            <person name="Singh D."/>
        </authorList>
    </citation>
    <scope>NUCLEOTIDE SEQUENCE [LARGE SCALE GENOMIC DNA]</scope>
    <source>
        <strain evidence="2 3">PCH200</strain>
    </source>
</reference>
<dbReference type="GO" id="GO:0006629">
    <property type="term" value="P:lipid metabolic process"/>
    <property type="evidence" value="ECO:0007669"/>
    <property type="project" value="InterPro"/>
</dbReference>
<gene>
    <name evidence="2" type="ORF">C8046_05360</name>
</gene>
<dbReference type="Gene3D" id="3.20.20.190">
    <property type="entry name" value="Phosphatidylinositol (PI) phosphodiesterase"/>
    <property type="match status" value="1"/>
</dbReference>
<evidence type="ECO:0000259" key="1">
    <source>
        <dbReference type="PROSITE" id="PS51704"/>
    </source>
</evidence>
<dbReference type="PANTHER" id="PTHR43805:SF1">
    <property type="entry name" value="GP-PDE DOMAIN-CONTAINING PROTEIN"/>
    <property type="match status" value="1"/>
</dbReference>
<keyword evidence="3" id="KW-1185">Reference proteome</keyword>
<comment type="caution">
    <text evidence="2">The sequence shown here is derived from an EMBL/GenBank/DDBJ whole genome shotgun (WGS) entry which is preliminary data.</text>
</comment>
<dbReference type="OrthoDB" id="5241788at2"/>
<dbReference type="PROSITE" id="PS51704">
    <property type="entry name" value="GP_PDE"/>
    <property type="match status" value="1"/>
</dbReference>
<dbReference type="InterPro" id="IPR017946">
    <property type="entry name" value="PLC-like_Pdiesterase_TIM-brl"/>
</dbReference>
<dbReference type="AlphaFoldDB" id="A0A2U1ZZJ3"/>
<dbReference type="EMBL" id="PYHR01000002">
    <property type="protein sequence ID" value="PWD52381.1"/>
    <property type="molecule type" value="Genomic_DNA"/>
</dbReference>
<name>A0A2U1ZZJ3_9MICO</name>
<evidence type="ECO:0000313" key="3">
    <source>
        <dbReference type="Proteomes" id="UP000245166"/>
    </source>
</evidence>
<organism evidence="2 3">
    <name type="scientific">Serinibacter arcticus</name>
    <dbReference type="NCBI Taxonomy" id="1655435"/>
    <lineage>
        <taxon>Bacteria</taxon>
        <taxon>Bacillati</taxon>
        <taxon>Actinomycetota</taxon>
        <taxon>Actinomycetes</taxon>
        <taxon>Micrococcales</taxon>
        <taxon>Beutenbergiaceae</taxon>
        <taxon>Serinibacter</taxon>
    </lineage>
</organism>
<proteinExistence type="predicted"/>
<dbReference type="SUPFAM" id="SSF51695">
    <property type="entry name" value="PLC-like phosphodiesterases"/>
    <property type="match status" value="1"/>
</dbReference>
<feature type="domain" description="GP-PDE" evidence="1">
    <location>
        <begin position="1"/>
        <end position="226"/>
    </location>
</feature>
<dbReference type="PANTHER" id="PTHR43805">
    <property type="entry name" value="GLYCEROPHOSPHORYL DIESTER PHOSPHODIESTERASE"/>
    <property type="match status" value="1"/>
</dbReference>
<evidence type="ECO:0000313" key="2">
    <source>
        <dbReference type="EMBL" id="PWD52381.1"/>
    </source>
</evidence>
<dbReference type="GO" id="GO:0008081">
    <property type="term" value="F:phosphoric diester hydrolase activity"/>
    <property type="evidence" value="ECO:0007669"/>
    <property type="project" value="InterPro"/>
</dbReference>
<dbReference type="Pfam" id="PF03009">
    <property type="entry name" value="GDPD"/>
    <property type="match status" value="1"/>
</dbReference>
<dbReference type="Proteomes" id="UP000245166">
    <property type="component" value="Unassembled WGS sequence"/>
</dbReference>
<accession>A0A2U1ZZJ3</accession>
<dbReference type="InterPro" id="IPR030395">
    <property type="entry name" value="GP_PDE_dom"/>
</dbReference>